<gene>
    <name evidence="3" type="ORF">FHP25_28110</name>
</gene>
<feature type="domain" description="GST N-terminal" evidence="1">
    <location>
        <begin position="1"/>
        <end position="84"/>
    </location>
</feature>
<dbReference type="SFLD" id="SFLDG00358">
    <property type="entry name" value="Main_(cytGST)"/>
    <property type="match status" value="1"/>
</dbReference>
<dbReference type="InterPro" id="IPR036282">
    <property type="entry name" value="Glutathione-S-Trfase_C_sf"/>
</dbReference>
<feature type="domain" description="GST C-terminal" evidence="2">
    <location>
        <begin position="87"/>
        <end position="211"/>
    </location>
</feature>
<dbReference type="InterPro" id="IPR004045">
    <property type="entry name" value="Glutathione_S-Trfase_N"/>
</dbReference>
<dbReference type="AlphaFoldDB" id="A0A5C8PF50"/>
<dbReference type="SFLD" id="SFLDS00019">
    <property type="entry name" value="Glutathione_Transferase_(cytos"/>
    <property type="match status" value="1"/>
</dbReference>
<dbReference type="Proteomes" id="UP000321638">
    <property type="component" value="Unassembled WGS sequence"/>
</dbReference>
<dbReference type="Pfam" id="PF13409">
    <property type="entry name" value="GST_N_2"/>
    <property type="match status" value="1"/>
</dbReference>
<proteinExistence type="predicted"/>
<dbReference type="Gene3D" id="3.40.30.10">
    <property type="entry name" value="Glutaredoxin"/>
    <property type="match status" value="1"/>
</dbReference>
<organism evidence="3 4">
    <name type="scientific">Vineibacter terrae</name>
    <dbReference type="NCBI Taxonomy" id="2586908"/>
    <lineage>
        <taxon>Bacteria</taxon>
        <taxon>Pseudomonadati</taxon>
        <taxon>Pseudomonadota</taxon>
        <taxon>Alphaproteobacteria</taxon>
        <taxon>Hyphomicrobiales</taxon>
        <taxon>Vineibacter</taxon>
    </lineage>
</organism>
<dbReference type="PANTHER" id="PTHR44051:SF8">
    <property type="entry name" value="GLUTATHIONE S-TRANSFERASE GSTA"/>
    <property type="match status" value="1"/>
</dbReference>
<sequence>MTPLQLHTYQTPNGHKAAIMLEETGLPYRVHVVDIEAGAQHHPEFLALNPNNKIPVIVDPDRGRVVVESGAILFYLAERAGVLVPASEDERLATLQWTLFQAAHVGPSLGQLWNFKIFATDKIPTVIERFERESRRVLGVLNGALAARSHLAGSYGIADVMTWPWIHAAVTRIGLTLDAVPHLARWHAEVAARPAVQRGIAVPSLQHEQAA</sequence>
<accession>A0A5C8PF50</accession>
<name>A0A5C8PF50_9HYPH</name>
<dbReference type="Pfam" id="PF00043">
    <property type="entry name" value="GST_C"/>
    <property type="match status" value="1"/>
</dbReference>
<dbReference type="InterPro" id="IPR036249">
    <property type="entry name" value="Thioredoxin-like_sf"/>
</dbReference>
<dbReference type="GO" id="GO:0016740">
    <property type="term" value="F:transferase activity"/>
    <property type="evidence" value="ECO:0007669"/>
    <property type="project" value="UniProtKB-KW"/>
</dbReference>
<keyword evidence="3" id="KW-0808">Transferase</keyword>
<protein>
    <submittedName>
        <fullName evidence="3">Glutathione S-transferase family protein</fullName>
    </submittedName>
</protein>
<dbReference type="CDD" id="cd03048">
    <property type="entry name" value="GST_N_Ure2p_like"/>
    <property type="match status" value="1"/>
</dbReference>
<dbReference type="InterPro" id="IPR040079">
    <property type="entry name" value="Glutathione_S-Trfase"/>
</dbReference>
<dbReference type="PROSITE" id="PS50405">
    <property type="entry name" value="GST_CTER"/>
    <property type="match status" value="1"/>
</dbReference>
<dbReference type="SFLD" id="SFLDG01151">
    <property type="entry name" value="Main.2:_Nu-like"/>
    <property type="match status" value="1"/>
</dbReference>
<evidence type="ECO:0000313" key="3">
    <source>
        <dbReference type="EMBL" id="TXL71907.1"/>
    </source>
</evidence>
<dbReference type="SUPFAM" id="SSF47616">
    <property type="entry name" value="GST C-terminal domain-like"/>
    <property type="match status" value="1"/>
</dbReference>
<comment type="caution">
    <text evidence="3">The sequence shown here is derived from an EMBL/GenBank/DDBJ whole genome shotgun (WGS) entry which is preliminary data.</text>
</comment>
<dbReference type="PANTHER" id="PTHR44051">
    <property type="entry name" value="GLUTATHIONE S-TRANSFERASE-RELATED"/>
    <property type="match status" value="1"/>
</dbReference>
<dbReference type="RefSeq" id="WP_147850315.1">
    <property type="nucleotide sequence ID" value="NZ_VDUZ01000038.1"/>
</dbReference>
<dbReference type="SUPFAM" id="SSF52833">
    <property type="entry name" value="Thioredoxin-like"/>
    <property type="match status" value="1"/>
</dbReference>
<dbReference type="InterPro" id="IPR010987">
    <property type="entry name" value="Glutathione-S-Trfase_C-like"/>
</dbReference>
<keyword evidence="4" id="KW-1185">Reference proteome</keyword>
<reference evidence="3 4" key="1">
    <citation type="submission" date="2019-06" db="EMBL/GenBank/DDBJ databases">
        <title>New taxonomy in bacterial strain CC-CFT640, isolated from vineyard.</title>
        <authorList>
            <person name="Lin S.-Y."/>
            <person name="Tsai C.-F."/>
            <person name="Young C.-C."/>
        </authorList>
    </citation>
    <scope>NUCLEOTIDE SEQUENCE [LARGE SCALE GENOMIC DNA]</scope>
    <source>
        <strain evidence="3 4">CC-CFT640</strain>
    </source>
</reference>
<evidence type="ECO:0000259" key="1">
    <source>
        <dbReference type="PROSITE" id="PS50404"/>
    </source>
</evidence>
<evidence type="ECO:0000313" key="4">
    <source>
        <dbReference type="Proteomes" id="UP000321638"/>
    </source>
</evidence>
<dbReference type="InterPro" id="IPR004046">
    <property type="entry name" value="GST_C"/>
</dbReference>
<dbReference type="OrthoDB" id="9803562at2"/>
<dbReference type="PROSITE" id="PS50404">
    <property type="entry name" value="GST_NTER"/>
    <property type="match status" value="1"/>
</dbReference>
<evidence type="ECO:0000259" key="2">
    <source>
        <dbReference type="PROSITE" id="PS50405"/>
    </source>
</evidence>
<dbReference type="EMBL" id="VDUZ01000038">
    <property type="protein sequence ID" value="TXL71907.1"/>
    <property type="molecule type" value="Genomic_DNA"/>
</dbReference>
<dbReference type="Gene3D" id="1.20.1050.10">
    <property type="match status" value="1"/>
</dbReference>